<proteinExistence type="predicted"/>
<evidence type="ECO:0000313" key="1">
    <source>
        <dbReference type="EMBL" id="TCL36964.1"/>
    </source>
</evidence>
<dbReference type="EMBL" id="SLUI01000007">
    <property type="protein sequence ID" value="TCL36964.1"/>
    <property type="molecule type" value="Genomic_DNA"/>
</dbReference>
<sequence>MENRSEEIIQLSEEEIAEVFREANRILSELFQSEELA</sequence>
<protein>
    <submittedName>
        <fullName evidence="1">Uncharacterized protein</fullName>
    </submittedName>
</protein>
<gene>
    <name evidence="1" type="ORF">EV210_107229</name>
</gene>
<reference evidence="1 2" key="1">
    <citation type="submission" date="2019-03" db="EMBL/GenBank/DDBJ databases">
        <title>Genomic Encyclopedia of Type Strains, Phase IV (KMG-IV): sequencing the most valuable type-strain genomes for metagenomic binning, comparative biology and taxonomic classification.</title>
        <authorList>
            <person name="Goeker M."/>
        </authorList>
    </citation>
    <scope>NUCLEOTIDE SEQUENCE [LARGE SCALE GENOMIC DNA]</scope>
    <source>
        <strain evidence="1 2">DSM 15969</strain>
    </source>
</reference>
<organism evidence="1 2">
    <name type="scientific">Anaerospora hongkongensis</name>
    <dbReference type="NCBI Taxonomy" id="244830"/>
    <lineage>
        <taxon>Bacteria</taxon>
        <taxon>Bacillati</taxon>
        <taxon>Bacillota</taxon>
        <taxon>Negativicutes</taxon>
        <taxon>Selenomonadales</taxon>
        <taxon>Sporomusaceae</taxon>
        <taxon>Anaerospora</taxon>
    </lineage>
</organism>
<evidence type="ECO:0000313" key="2">
    <source>
        <dbReference type="Proteomes" id="UP000295063"/>
    </source>
</evidence>
<dbReference type="AlphaFoldDB" id="A0A4R1PX22"/>
<keyword evidence="2" id="KW-1185">Reference proteome</keyword>
<name>A0A4R1PX22_9FIRM</name>
<dbReference type="Proteomes" id="UP000295063">
    <property type="component" value="Unassembled WGS sequence"/>
</dbReference>
<comment type="caution">
    <text evidence="1">The sequence shown here is derived from an EMBL/GenBank/DDBJ whole genome shotgun (WGS) entry which is preliminary data.</text>
</comment>
<accession>A0A4R1PX22</accession>